<organism evidence="1 2">
    <name type="scientific">Parnassius apollo</name>
    <name type="common">Apollo butterfly</name>
    <name type="synonym">Papilio apollo</name>
    <dbReference type="NCBI Taxonomy" id="110799"/>
    <lineage>
        <taxon>Eukaryota</taxon>
        <taxon>Metazoa</taxon>
        <taxon>Ecdysozoa</taxon>
        <taxon>Arthropoda</taxon>
        <taxon>Hexapoda</taxon>
        <taxon>Insecta</taxon>
        <taxon>Pterygota</taxon>
        <taxon>Neoptera</taxon>
        <taxon>Endopterygota</taxon>
        <taxon>Lepidoptera</taxon>
        <taxon>Glossata</taxon>
        <taxon>Ditrysia</taxon>
        <taxon>Papilionoidea</taxon>
        <taxon>Papilionidae</taxon>
        <taxon>Parnassiinae</taxon>
        <taxon>Parnassini</taxon>
        <taxon>Parnassius</taxon>
        <taxon>Parnassius</taxon>
    </lineage>
</organism>
<gene>
    <name evidence="1" type="ORF">PAPOLLO_LOCUS18874</name>
</gene>
<evidence type="ECO:0000313" key="1">
    <source>
        <dbReference type="EMBL" id="CAG5027653.1"/>
    </source>
</evidence>
<dbReference type="Proteomes" id="UP000691718">
    <property type="component" value="Unassembled WGS sequence"/>
</dbReference>
<evidence type="ECO:0000313" key="2">
    <source>
        <dbReference type="Proteomes" id="UP000691718"/>
    </source>
</evidence>
<name>A0A8S3XJB5_PARAO</name>
<reference evidence="1" key="1">
    <citation type="submission" date="2021-04" db="EMBL/GenBank/DDBJ databases">
        <authorList>
            <person name="Tunstrom K."/>
        </authorList>
    </citation>
    <scope>NUCLEOTIDE SEQUENCE</scope>
</reference>
<dbReference type="OrthoDB" id="6154436at2759"/>
<comment type="caution">
    <text evidence="1">The sequence shown here is derived from an EMBL/GenBank/DDBJ whole genome shotgun (WGS) entry which is preliminary data.</text>
</comment>
<accession>A0A8S3XJB5</accession>
<proteinExistence type="predicted"/>
<keyword evidence="2" id="KW-1185">Reference proteome</keyword>
<dbReference type="EMBL" id="CAJQZP010001189">
    <property type="protein sequence ID" value="CAG5027653.1"/>
    <property type="molecule type" value="Genomic_DNA"/>
</dbReference>
<protein>
    <submittedName>
        <fullName evidence="1">(apollo) hypothetical protein</fullName>
    </submittedName>
</protein>
<dbReference type="AlphaFoldDB" id="A0A8S3XJB5"/>
<sequence>MRGLFNKNLVFSIGIDPDDDVKDPDLMKGLEKFLEDELSEEERRNFLDNTIRIMVNRALHLKRWRPPKGAIQPTTAKCV</sequence>